<accession>A0A9X1FWU0</accession>
<sequence>MDVSLPSRDALKAQARRLRTGLALNGHDISHAQALEAVAHQWGARDWNTLCAQARNTPRPVYHPGQPVSGRYLGRDFTGQVKAANARGGGFWGLTLRFDAPVDVVRSPRFSALRQQVTCVVDATGRSAQKTSDGLPHMILHDHWSGA</sequence>
<dbReference type="EMBL" id="JAHXDN010000003">
    <property type="protein sequence ID" value="MBW4708505.1"/>
    <property type="molecule type" value="Genomic_DNA"/>
</dbReference>
<reference evidence="2" key="1">
    <citation type="submission" date="2021-07" db="EMBL/GenBank/DDBJ databases">
        <title>Roseobacter insulae sp. nov., isolated from a tidal flat.</title>
        <authorList>
            <person name="Park S."/>
            <person name="Yoon J.-H."/>
        </authorList>
    </citation>
    <scope>NUCLEOTIDE SEQUENCE</scope>
    <source>
        <strain evidence="2">YSTF-M11</strain>
    </source>
</reference>
<gene>
    <name evidence="2" type="ORF">KX928_11995</name>
</gene>
<evidence type="ECO:0000313" key="3">
    <source>
        <dbReference type="Proteomes" id="UP001138661"/>
    </source>
</evidence>
<dbReference type="RefSeq" id="WP_219502444.1">
    <property type="nucleotide sequence ID" value="NZ_JAHXDN010000003.1"/>
</dbReference>
<feature type="domain" description="Glyoxalase-related protein" evidence="1">
    <location>
        <begin position="1"/>
        <end position="140"/>
    </location>
</feature>
<dbReference type="AlphaFoldDB" id="A0A9X1FWU0"/>
<comment type="caution">
    <text evidence="2">The sequence shown here is derived from an EMBL/GenBank/DDBJ whole genome shotgun (WGS) entry which is preliminary data.</text>
</comment>
<dbReference type="Pfam" id="PF20066">
    <property type="entry name" value="Glyoxalase_8"/>
    <property type="match status" value="1"/>
</dbReference>
<dbReference type="InterPro" id="IPR045517">
    <property type="entry name" value="Glyoxalase_8"/>
</dbReference>
<protein>
    <recommendedName>
        <fullName evidence="1">Glyoxalase-related protein domain-containing protein</fullName>
    </recommendedName>
</protein>
<evidence type="ECO:0000259" key="1">
    <source>
        <dbReference type="Pfam" id="PF20066"/>
    </source>
</evidence>
<evidence type="ECO:0000313" key="2">
    <source>
        <dbReference type="EMBL" id="MBW4708505.1"/>
    </source>
</evidence>
<proteinExistence type="predicted"/>
<organism evidence="2 3">
    <name type="scientific">Roseobacter insulae</name>
    <dbReference type="NCBI Taxonomy" id="2859783"/>
    <lineage>
        <taxon>Bacteria</taxon>
        <taxon>Pseudomonadati</taxon>
        <taxon>Pseudomonadota</taxon>
        <taxon>Alphaproteobacteria</taxon>
        <taxon>Rhodobacterales</taxon>
        <taxon>Roseobacteraceae</taxon>
        <taxon>Roseobacter</taxon>
    </lineage>
</organism>
<name>A0A9X1FWU0_9RHOB</name>
<keyword evidence="3" id="KW-1185">Reference proteome</keyword>
<dbReference type="Proteomes" id="UP001138661">
    <property type="component" value="Unassembled WGS sequence"/>
</dbReference>